<feature type="transmembrane region" description="Helical" evidence="5">
    <location>
        <begin position="29"/>
        <end position="55"/>
    </location>
</feature>
<evidence type="ECO:0000256" key="1">
    <source>
        <dbReference type="ARBA" id="ARBA00004613"/>
    </source>
</evidence>
<dbReference type="InterPro" id="IPR037579">
    <property type="entry name" value="FIB_ANG-like"/>
</dbReference>
<dbReference type="PROSITE" id="PS51406">
    <property type="entry name" value="FIBRINOGEN_C_2"/>
    <property type="match status" value="1"/>
</dbReference>
<evidence type="ECO:0000313" key="7">
    <source>
        <dbReference type="EMBL" id="PIK49316.1"/>
    </source>
</evidence>
<evidence type="ECO:0000313" key="8">
    <source>
        <dbReference type="Proteomes" id="UP000230750"/>
    </source>
</evidence>
<dbReference type="FunFam" id="3.90.215.10:FF:000001">
    <property type="entry name" value="Tenascin isoform 1"/>
    <property type="match status" value="1"/>
</dbReference>
<dbReference type="GO" id="GO:0005577">
    <property type="term" value="C:fibrinogen complex"/>
    <property type="evidence" value="ECO:0007669"/>
    <property type="project" value="TreeGrafter"/>
</dbReference>
<dbReference type="CDD" id="cd00087">
    <property type="entry name" value="FReD"/>
    <property type="match status" value="1"/>
</dbReference>
<dbReference type="Proteomes" id="UP000230750">
    <property type="component" value="Unassembled WGS sequence"/>
</dbReference>
<keyword evidence="5" id="KW-0472">Membrane</keyword>
<dbReference type="NCBIfam" id="NF040941">
    <property type="entry name" value="GGGWT_bact"/>
    <property type="match status" value="1"/>
</dbReference>
<sequence>MFPGPFNATYSTLEKRLENYTPLLHTTEFSIGSAVVIMARFFILLVVAFFGCVYAQPTPPVECELPNNVLADIRETKAKIATLITKLRTYAITNGLPLPTEAAAVPEVTTIKTPTLAPEPVVFKTCKDILDAGYTTSGTYGIIVEPLEAPVPVFCDMTTDQGGWIVIQRRVDGSVDFNRTYAEYADGFGTLSGEFWLGNDLISALTKDTTMEMRIDMTDFDDVTVFAKYGKFLVDGANKYYRLNVGGEFQGDAGNSLSYHQRSPFSTFDSDNDASPSRNCALRHTGGWWFKNCMRSNLNGFYFPDGPHESYADGIEWSRFRGLKYSLKSTEMKIRPVAVTDNDI</sequence>
<proteinExistence type="predicted"/>
<keyword evidence="5" id="KW-0812">Transmembrane</keyword>
<comment type="subcellular location">
    <subcellularLocation>
        <location evidence="1">Secreted</location>
    </subcellularLocation>
</comment>
<feature type="domain" description="Fibrinogen C-terminal" evidence="6">
    <location>
        <begin position="117"/>
        <end position="338"/>
    </location>
</feature>
<dbReference type="EMBL" id="MRZV01000472">
    <property type="protein sequence ID" value="PIK49316.1"/>
    <property type="molecule type" value="Genomic_DNA"/>
</dbReference>
<dbReference type="SMART" id="SM00186">
    <property type="entry name" value="FBG"/>
    <property type="match status" value="1"/>
</dbReference>
<dbReference type="Gene3D" id="3.90.215.10">
    <property type="entry name" value="Gamma Fibrinogen, chain A, domain 1"/>
    <property type="match status" value="1"/>
</dbReference>
<keyword evidence="2" id="KW-0964">Secreted</keyword>
<organism evidence="7 8">
    <name type="scientific">Stichopus japonicus</name>
    <name type="common">Sea cucumber</name>
    <dbReference type="NCBI Taxonomy" id="307972"/>
    <lineage>
        <taxon>Eukaryota</taxon>
        <taxon>Metazoa</taxon>
        <taxon>Echinodermata</taxon>
        <taxon>Eleutherozoa</taxon>
        <taxon>Echinozoa</taxon>
        <taxon>Holothuroidea</taxon>
        <taxon>Aspidochirotacea</taxon>
        <taxon>Aspidochirotida</taxon>
        <taxon>Stichopodidae</taxon>
        <taxon>Apostichopus</taxon>
    </lineage>
</organism>
<evidence type="ECO:0000256" key="5">
    <source>
        <dbReference type="SAM" id="Phobius"/>
    </source>
</evidence>
<dbReference type="InterPro" id="IPR020837">
    <property type="entry name" value="Fibrinogen_CS"/>
</dbReference>
<dbReference type="PANTHER" id="PTHR47221">
    <property type="entry name" value="FIBRINOGEN ALPHA CHAIN"/>
    <property type="match status" value="1"/>
</dbReference>
<dbReference type="AlphaFoldDB" id="A0A2G8KMS2"/>
<protein>
    <submittedName>
        <fullName evidence="7">Putative ficolin-1-like</fullName>
    </submittedName>
</protein>
<dbReference type="Pfam" id="PF00147">
    <property type="entry name" value="Fibrinogen_C"/>
    <property type="match status" value="1"/>
</dbReference>
<accession>A0A2G8KMS2</accession>
<dbReference type="OrthoDB" id="6145874at2759"/>
<dbReference type="SUPFAM" id="SSF56496">
    <property type="entry name" value="Fibrinogen C-terminal domain-like"/>
    <property type="match status" value="1"/>
</dbReference>
<dbReference type="PANTHER" id="PTHR47221:SF5">
    <property type="entry name" value="FIBRINOGEN C-TERMINAL DOMAIN-CONTAINING PROTEIN"/>
    <property type="match status" value="1"/>
</dbReference>
<dbReference type="InterPro" id="IPR002181">
    <property type="entry name" value="Fibrinogen_a/b/g_C_dom"/>
</dbReference>
<keyword evidence="4" id="KW-0325">Glycoprotein</keyword>
<dbReference type="PROSITE" id="PS00514">
    <property type="entry name" value="FIBRINOGEN_C_1"/>
    <property type="match status" value="1"/>
</dbReference>
<keyword evidence="3" id="KW-1015">Disulfide bond</keyword>
<dbReference type="InterPro" id="IPR014716">
    <property type="entry name" value="Fibrinogen_a/b/g_C_1"/>
</dbReference>
<dbReference type="GO" id="GO:0034116">
    <property type="term" value="P:positive regulation of heterotypic cell-cell adhesion"/>
    <property type="evidence" value="ECO:0007669"/>
    <property type="project" value="TreeGrafter"/>
</dbReference>
<reference evidence="7 8" key="1">
    <citation type="journal article" date="2017" name="PLoS Biol.">
        <title>The sea cucumber genome provides insights into morphological evolution and visceral regeneration.</title>
        <authorList>
            <person name="Zhang X."/>
            <person name="Sun L."/>
            <person name="Yuan J."/>
            <person name="Sun Y."/>
            <person name="Gao Y."/>
            <person name="Zhang L."/>
            <person name="Li S."/>
            <person name="Dai H."/>
            <person name="Hamel J.F."/>
            <person name="Liu C."/>
            <person name="Yu Y."/>
            <person name="Liu S."/>
            <person name="Lin W."/>
            <person name="Guo K."/>
            <person name="Jin S."/>
            <person name="Xu P."/>
            <person name="Storey K.B."/>
            <person name="Huan P."/>
            <person name="Zhang T."/>
            <person name="Zhou Y."/>
            <person name="Zhang J."/>
            <person name="Lin C."/>
            <person name="Li X."/>
            <person name="Xing L."/>
            <person name="Huo D."/>
            <person name="Sun M."/>
            <person name="Wang L."/>
            <person name="Mercier A."/>
            <person name="Li F."/>
            <person name="Yang H."/>
            <person name="Xiang J."/>
        </authorList>
    </citation>
    <scope>NUCLEOTIDE SEQUENCE [LARGE SCALE GENOMIC DNA]</scope>
    <source>
        <strain evidence="7">Shaxun</strain>
        <tissue evidence="7">Muscle</tissue>
    </source>
</reference>
<dbReference type="STRING" id="307972.A0A2G8KMS2"/>
<dbReference type="InterPro" id="IPR036056">
    <property type="entry name" value="Fibrinogen-like_C"/>
</dbReference>
<gene>
    <name evidence="7" type="ORF">BSL78_13831</name>
</gene>
<evidence type="ECO:0000256" key="2">
    <source>
        <dbReference type="ARBA" id="ARBA00022525"/>
    </source>
</evidence>
<comment type="caution">
    <text evidence="7">The sequence shown here is derived from an EMBL/GenBank/DDBJ whole genome shotgun (WGS) entry which is preliminary data.</text>
</comment>
<name>A0A2G8KMS2_STIJA</name>
<keyword evidence="8" id="KW-1185">Reference proteome</keyword>
<evidence type="ECO:0000256" key="3">
    <source>
        <dbReference type="ARBA" id="ARBA00023157"/>
    </source>
</evidence>
<dbReference type="GO" id="GO:0005201">
    <property type="term" value="F:extracellular matrix structural constituent"/>
    <property type="evidence" value="ECO:0007669"/>
    <property type="project" value="TreeGrafter"/>
</dbReference>
<keyword evidence="5" id="KW-1133">Transmembrane helix</keyword>
<dbReference type="GO" id="GO:0030674">
    <property type="term" value="F:protein-macromolecule adaptor activity"/>
    <property type="evidence" value="ECO:0007669"/>
    <property type="project" value="TreeGrafter"/>
</dbReference>
<evidence type="ECO:0000256" key="4">
    <source>
        <dbReference type="ARBA" id="ARBA00023180"/>
    </source>
</evidence>
<evidence type="ECO:0000259" key="6">
    <source>
        <dbReference type="PROSITE" id="PS51406"/>
    </source>
</evidence>